<protein>
    <recommendedName>
        <fullName evidence="3">beta-galactosidase</fullName>
        <ecNumber evidence="3">3.2.1.23</ecNumber>
    </recommendedName>
</protein>
<dbReference type="InterPro" id="IPR019801">
    <property type="entry name" value="Glyco_hydro_35_CS"/>
</dbReference>
<dbReference type="PANTHER" id="PTHR23421">
    <property type="entry name" value="BETA-GALACTOSIDASE RELATED"/>
    <property type="match status" value="1"/>
</dbReference>
<dbReference type="InterPro" id="IPR031330">
    <property type="entry name" value="Gly_Hdrlase_35_cat"/>
</dbReference>
<reference evidence="9 10" key="1">
    <citation type="journal article" date="2021" name="Nat. Plants">
        <title>The Taxus genome provides insights into paclitaxel biosynthesis.</title>
        <authorList>
            <person name="Xiong X."/>
            <person name="Gou J."/>
            <person name="Liao Q."/>
            <person name="Li Y."/>
            <person name="Zhou Q."/>
            <person name="Bi G."/>
            <person name="Li C."/>
            <person name="Du R."/>
            <person name="Wang X."/>
            <person name="Sun T."/>
            <person name="Guo L."/>
            <person name="Liang H."/>
            <person name="Lu P."/>
            <person name="Wu Y."/>
            <person name="Zhang Z."/>
            <person name="Ro D.K."/>
            <person name="Shang Y."/>
            <person name="Huang S."/>
            <person name="Yan J."/>
        </authorList>
    </citation>
    <scope>NUCLEOTIDE SEQUENCE [LARGE SCALE GENOMIC DNA]</scope>
    <source>
        <strain evidence="9">Ta-2019</strain>
    </source>
</reference>
<dbReference type="Proteomes" id="UP000824469">
    <property type="component" value="Unassembled WGS sequence"/>
</dbReference>
<dbReference type="GO" id="GO:0004565">
    <property type="term" value="F:beta-galactosidase activity"/>
    <property type="evidence" value="ECO:0007669"/>
    <property type="project" value="UniProtKB-EC"/>
</dbReference>
<feature type="non-terminal residue" evidence="9">
    <location>
        <position position="507"/>
    </location>
</feature>
<name>A0AA38CJT1_TAXCH</name>
<comment type="caution">
    <text evidence="9">The sequence shown here is derived from an EMBL/GenBank/DDBJ whole genome shotgun (WGS) entry which is preliminary data.</text>
</comment>
<evidence type="ECO:0000259" key="8">
    <source>
        <dbReference type="Pfam" id="PF17834"/>
    </source>
</evidence>
<dbReference type="InterPro" id="IPR001944">
    <property type="entry name" value="Glycoside_Hdrlase_35"/>
</dbReference>
<keyword evidence="5" id="KW-0378">Hydrolase</keyword>
<gene>
    <name evidence="9" type="ORF">KI387_012379</name>
</gene>
<dbReference type="EMBL" id="JAHRHJ020000009">
    <property type="protein sequence ID" value="KAH9300796.1"/>
    <property type="molecule type" value="Genomic_DNA"/>
</dbReference>
<dbReference type="Gene3D" id="2.60.120.260">
    <property type="entry name" value="Galactose-binding domain-like"/>
    <property type="match status" value="1"/>
</dbReference>
<dbReference type="GO" id="GO:0005975">
    <property type="term" value="P:carbohydrate metabolic process"/>
    <property type="evidence" value="ECO:0007669"/>
    <property type="project" value="InterPro"/>
</dbReference>
<evidence type="ECO:0000256" key="2">
    <source>
        <dbReference type="ARBA" id="ARBA00009809"/>
    </source>
</evidence>
<keyword evidence="10" id="KW-1185">Reference proteome</keyword>
<dbReference type="PROSITE" id="PS01182">
    <property type="entry name" value="GLYCOSYL_HYDROL_F35"/>
    <property type="match status" value="1"/>
</dbReference>
<comment type="similarity">
    <text evidence="2">Belongs to the glycosyl hydrolase 35 family.</text>
</comment>
<evidence type="ECO:0000256" key="4">
    <source>
        <dbReference type="ARBA" id="ARBA00022729"/>
    </source>
</evidence>
<dbReference type="InterPro" id="IPR041392">
    <property type="entry name" value="GHD"/>
</dbReference>
<dbReference type="EC" id="3.2.1.23" evidence="3"/>
<dbReference type="Pfam" id="PF17834">
    <property type="entry name" value="GHD"/>
    <property type="match status" value="1"/>
</dbReference>
<dbReference type="AlphaFoldDB" id="A0AA38CJT1"/>
<feature type="domain" description="Beta-galactosidase beta-sandwich" evidence="8">
    <location>
        <begin position="305"/>
        <end position="362"/>
    </location>
</feature>
<dbReference type="OMA" id="MMIGLQN"/>
<proteinExistence type="inferred from homology"/>
<dbReference type="InterPro" id="IPR008979">
    <property type="entry name" value="Galactose-bd-like_sf"/>
</dbReference>
<keyword evidence="6" id="KW-0326">Glycosidase</keyword>
<dbReference type="PRINTS" id="PR00742">
    <property type="entry name" value="GLHYDRLASE35"/>
</dbReference>
<keyword evidence="4" id="KW-0732">Signal</keyword>
<evidence type="ECO:0000256" key="6">
    <source>
        <dbReference type="ARBA" id="ARBA00023295"/>
    </source>
</evidence>
<dbReference type="InterPro" id="IPR017853">
    <property type="entry name" value="GH"/>
</dbReference>
<evidence type="ECO:0000313" key="9">
    <source>
        <dbReference type="EMBL" id="KAH9300796.1"/>
    </source>
</evidence>
<evidence type="ECO:0000256" key="1">
    <source>
        <dbReference type="ARBA" id="ARBA00001412"/>
    </source>
</evidence>
<evidence type="ECO:0000256" key="3">
    <source>
        <dbReference type="ARBA" id="ARBA00012756"/>
    </source>
</evidence>
<dbReference type="Gene3D" id="3.20.20.80">
    <property type="entry name" value="Glycosidases"/>
    <property type="match status" value="1"/>
</dbReference>
<dbReference type="FunFam" id="2.60.120.260:FF:000142">
    <property type="entry name" value="Beta-galactosidase"/>
    <property type="match status" value="1"/>
</dbReference>
<evidence type="ECO:0000313" key="10">
    <source>
        <dbReference type="Proteomes" id="UP000824469"/>
    </source>
</evidence>
<dbReference type="SUPFAM" id="SSF49785">
    <property type="entry name" value="Galactose-binding domain-like"/>
    <property type="match status" value="1"/>
</dbReference>
<evidence type="ECO:0000256" key="5">
    <source>
        <dbReference type="ARBA" id="ARBA00022801"/>
    </source>
</evidence>
<comment type="catalytic activity">
    <reaction evidence="1">
        <text>Hydrolysis of terminal non-reducing beta-D-galactose residues in beta-D-galactosides.</text>
        <dbReference type="EC" id="3.2.1.23"/>
    </reaction>
</comment>
<sequence length="507" mass="57390">MWPDLIAKSKAGGLDVIETYVFWNLHEPEPRQYNFEGGNDLVRFLKTIQEAGLYAHLRIGPYACAEWNYGGFPVWLHSIPGIQMRTDNEPFKNEMQIFTTKIVEMMKKENLFAWQGGPIILAQIENEYGNEEQHYGEKGKSYINWVAKMAEAQNITVPWVMCQQKDAPDPIINTCNGFYCDSFEPNSIKKPKMWTENWSGWFLTFGGRVPHRATEDVAFAVAQFFQKGGTFQNYYMYHGGTNFGRTAGGPFISTSYDYDAPLDEYGYIRQPKWGHLKELHQALKKNEVALTNGDINSISLGHDLEATIYSVNTTGACVAFLSNAHPRKDATVQFNGKSYYLPAWSVSILPDCENVVFNTARVSTQTSSMGMEKVSLESLLPVETSTKNTKPFGKWFWHKELIGIWGGEHFSGNGLLEQLYTAKDKSDFLWYTNSVHIDEDEPLSKNKTQVYLHVGTRGHALHVFVNGKFAGTQTGSYNNTSFTMHLPITLKFGTNEIALLSVTVGWQ</sequence>
<accession>A0AA38CJT1</accession>
<organism evidence="9 10">
    <name type="scientific">Taxus chinensis</name>
    <name type="common">Chinese yew</name>
    <name type="synonym">Taxus wallichiana var. chinensis</name>
    <dbReference type="NCBI Taxonomy" id="29808"/>
    <lineage>
        <taxon>Eukaryota</taxon>
        <taxon>Viridiplantae</taxon>
        <taxon>Streptophyta</taxon>
        <taxon>Embryophyta</taxon>
        <taxon>Tracheophyta</taxon>
        <taxon>Spermatophyta</taxon>
        <taxon>Pinopsida</taxon>
        <taxon>Pinidae</taxon>
        <taxon>Conifers II</taxon>
        <taxon>Cupressales</taxon>
        <taxon>Taxaceae</taxon>
        <taxon>Taxus</taxon>
    </lineage>
</organism>
<feature type="domain" description="Glycoside hydrolase 35 catalytic" evidence="7">
    <location>
        <begin position="1"/>
        <end position="282"/>
    </location>
</feature>
<evidence type="ECO:0000259" key="7">
    <source>
        <dbReference type="Pfam" id="PF01301"/>
    </source>
</evidence>
<dbReference type="Pfam" id="PF01301">
    <property type="entry name" value="Glyco_hydro_35"/>
    <property type="match status" value="1"/>
</dbReference>
<dbReference type="FunFam" id="3.20.20.80:FF:000006">
    <property type="entry name" value="Beta-galactosidase"/>
    <property type="match status" value="1"/>
</dbReference>
<dbReference type="SUPFAM" id="SSF51445">
    <property type="entry name" value="(Trans)glycosidases"/>
    <property type="match status" value="1"/>
</dbReference>